<sequence>MDREGETRSLVKSERTASRGQQASRVVDDKNTEDRVDEYLELRDGDKELKLLSLGDIGKKWQGVALFSLCALCCALPFVGCVFALIWMWKYGFRHKFLREYNCLGVLQEVTFWLMILVMQVESTTTCLLSYFLVDQSQFPLAAQVFQAMLVVQACWIGSLFWRILVVEAIDTGAHVAKHKLTARNEFRESSPSKKVATNRASAFLEHLRVDSQFEATPADFESKLFAGRILWWHRLVIAASTVAAALMPLLAAKSRHVMFAGLCEEDHLDDLTDAMQKACKKWTEVPTVSLLGWIDLPLWEVVRHFCVGGICGQQWYKFMSGILRTTQSFRQNASRLLVFLAKTKQANKESWSARERWRLASLNKENEEYLAQVLADGGSDVGTLDLTKLEDVHTWWRVRGFLQLDFVDESAGMDVAATTTALLLWSITIAGLLDWFVHDTHFTAGFVGTIILTIALTITMLNILDACIAINQMLLRDARILTDARIDVLLSDSPEQSKVNSLLEALQVKVEAFDERKQRLFGITITANLRNSWVATLCATGLTTAWQMFRPKVKDLTIDRIQDSLGRLPVPDWLETFATQKLA</sequence>
<reference evidence="3 4" key="1">
    <citation type="submission" date="2016-02" db="EMBL/GenBank/DDBJ databases">
        <title>Genome analysis of coral dinoflagellate symbionts highlights evolutionary adaptations to a symbiotic lifestyle.</title>
        <authorList>
            <person name="Aranda M."/>
            <person name="Li Y."/>
            <person name="Liew Y.J."/>
            <person name="Baumgarten S."/>
            <person name="Simakov O."/>
            <person name="Wilson M."/>
            <person name="Piel J."/>
            <person name="Ashoor H."/>
            <person name="Bougouffa S."/>
            <person name="Bajic V.B."/>
            <person name="Ryu T."/>
            <person name="Ravasi T."/>
            <person name="Bayer T."/>
            <person name="Micklem G."/>
            <person name="Kim H."/>
            <person name="Bhak J."/>
            <person name="Lajeunesse T.C."/>
            <person name="Voolstra C.R."/>
        </authorList>
    </citation>
    <scope>NUCLEOTIDE SEQUENCE [LARGE SCALE GENOMIC DNA]</scope>
    <source>
        <strain evidence="3 4">CCMP2467</strain>
    </source>
</reference>
<protein>
    <submittedName>
        <fullName evidence="3">Uncharacterized protein</fullName>
    </submittedName>
</protein>
<dbReference type="OrthoDB" id="419945at2759"/>
<evidence type="ECO:0000313" key="4">
    <source>
        <dbReference type="Proteomes" id="UP000186817"/>
    </source>
</evidence>
<keyword evidence="2" id="KW-1133">Transmembrane helix</keyword>
<dbReference type="Proteomes" id="UP000186817">
    <property type="component" value="Unassembled WGS sequence"/>
</dbReference>
<gene>
    <name evidence="3" type="ORF">AK812_SmicGene10638</name>
</gene>
<evidence type="ECO:0000256" key="1">
    <source>
        <dbReference type="SAM" id="MobiDB-lite"/>
    </source>
</evidence>
<keyword evidence="2" id="KW-0812">Transmembrane</keyword>
<feature type="transmembrane region" description="Helical" evidence="2">
    <location>
        <begin position="64"/>
        <end position="90"/>
    </location>
</feature>
<proteinExistence type="predicted"/>
<evidence type="ECO:0000256" key="2">
    <source>
        <dbReference type="SAM" id="Phobius"/>
    </source>
</evidence>
<name>A0A1Q9EF79_SYMMI</name>
<feature type="transmembrane region" description="Helical" evidence="2">
    <location>
        <begin position="416"/>
        <end position="437"/>
    </location>
</feature>
<feature type="transmembrane region" description="Helical" evidence="2">
    <location>
        <begin position="145"/>
        <end position="165"/>
    </location>
</feature>
<evidence type="ECO:0000313" key="3">
    <source>
        <dbReference type="EMBL" id="OLQ06092.1"/>
    </source>
</evidence>
<keyword evidence="2" id="KW-0472">Membrane</keyword>
<feature type="transmembrane region" description="Helical" evidence="2">
    <location>
        <begin position="232"/>
        <end position="253"/>
    </location>
</feature>
<dbReference type="AlphaFoldDB" id="A0A1Q9EF79"/>
<feature type="transmembrane region" description="Helical" evidence="2">
    <location>
        <begin position="110"/>
        <end position="133"/>
    </location>
</feature>
<dbReference type="EMBL" id="LSRX01000167">
    <property type="protein sequence ID" value="OLQ06092.1"/>
    <property type="molecule type" value="Genomic_DNA"/>
</dbReference>
<organism evidence="3 4">
    <name type="scientific">Symbiodinium microadriaticum</name>
    <name type="common">Dinoflagellate</name>
    <name type="synonym">Zooxanthella microadriatica</name>
    <dbReference type="NCBI Taxonomy" id="2951"/>
    <lineage>
        <taxon>Eukaryota</taxon>
        <taxon>Sar</taxon>
        <taxon>Alveolata</taxon>
        <taxon>Dinophyceae</taxon>
        <taxon>Suessiales</taxon>
        <taxon>Symbiodiniaceae</taxon>
        <taxon>Symbiodinium</taxon>
    </lineage>
</organism>
<comment type="caution">
    <text evidence="3">The sequence shown here is derived from an EMBL/GenBank/DDBJ whole genome shotgun (WGS) entry which is preliminary data.</text>
</comment>
<feature type="region of interest" description="Disordered" evidence="1">
    <location>
        <begin position="1"/>
        <end position="30"/>
    </location>
</feature>
<accession>A0A1Q9EF79</accession>
<keyword evidence="4" id="KW-1185">Reference proteome</keyword>
<feature type="compositionally biased region" description="Basic and acidic residues" evidence="1">
    <location>
        <begin position="1"/>
        <end position="17"/>
    </location>
</feature>
<feature type="transmembrane region" description="Helical" evidence="2">
    <location>
        <begin position="443"/>
        <end position="465"/>
    </location>
</feature>